<dbReference type="RefSeq" id="WP_032527506.1">
    <property type="nucleotide sequence ID" value="NZ_CP138951.1"/>
</dbReference>
<evidence type="ECO:0000256" key="1">
    <source>
        <dbReference type="SAM" id="Phobius"/>
    </source>
</evidence>
<dbReference type="EMBL" id="JNAM01000013">
    <property type="protein sequence ID" value="KGF96391.1"/>
    <property type="molecule type" value="Genomic_DNA"/>
</dbReference>
<sequence>MIRILSDIFFLALIFILYLIVYFIELFFVDVIPIPAAVIFSLTSILFIFISFSVLSEKSRQQKKAKYFITLFFVFAYTYITIAFAMPNYREGYAKSVQKSAIIELQTYIASSKAFLSENNKLPKNTREVSTFIAVKGCKKDIPKFCRKNQPLDYSGVKLKKWFNSSGHYQIEIKNKADTVYFLAKPTGYIRKYGYGVFASLDQSGNGKVIDLPFKGDDFGIENYIYKFPSRKSQNRYEKFLLCYENAQSEKDLNLRTKKENKCQRERFSNYPKLRDSFKD</sequence>
<feature type="transmembrane region" description="Helical" evidence="1">
    <location>
        <begin position="67"/>
        <end position="86"/>
    </location>
</feature>
<reference evidence="3" key="1">
    <citation type="journal article" date="2014" name="Sci. Data">
        <title>Genomes of diverse isolates of the marine cyanobacterium Prochlorococcus.</title>
        <authorList>
            <person name="Biller S."/>
            <person name="Berube P."/>
            <person name="Thompson J."/>
            <person name="Kelly L."/>
            <person name="Roggensack S."/>
            <person name="Awad L."/>
            <person name="Roache-Johnson K."/>
            <person name="Ding H."/>
            <person name="Giovannoni S.J."/>
            <person name="Moore L.R."/>
            <person name="Chisholm S.W."/>
        </authorList>
    </citation>
    <scope>NUCLEOTIDE SEQUENCE [LARGE SCALE GENOMIC DNA]</scope>
    <source>
        <strain evidence="3">MIT 9302</strain>
    </source>
</reference>
<evidence type="ECO:0000313" key="2">
    <source>
        <dbReference type="EMBL" id="KGF96391.1"/>
    </source>
</evidence>
<evidence type="ECO:0000313" key="3">
    <source>
        <dbReference type="Proteomes" id="UP000030445"/>
    </source>
</evidence>
<proteinExistence type="predicted"/>
<keyword evidence="1" id="KW-0812">Transmembrane</keyword>
<comment type="caution">
    <text evidence="2">The sequence shown here is derived from an EMBL/GenBank/DDBJ whole genome shotgun (WGS) entry which is preliminary data.</text>
</comment>
<name>A0A0A2A6C1_PROMR</name>
<keyword evidence="1" id="KW-0472">Membrane</keyword>
<gene>
    <name evidence="2" type="ORF">EU96_1916</name>
</gene>
<feature type="transmembrane region" description="Helical" evidence="1">
    <location>
        <begin position="34"/>
        <end position="55"/>
    </location>
</feature>
<accession>A0A0A2A6C1</accession>
<organism evidence="2 3">
    <name type="scientific">Prochlorococcus marinus str. MIT 9302</name>
    <dbReference type="NCBI Taxonomy" id="74545"/>
    <lineage>
        <taxon>Bacteria</taxon>
        <taxon>Bacillati</taxon>
        <taxon>Cyanobacteriota</taxon>
        <taxon>Cyanophyceae</taxon>
        <taxon>Synechococcales</taxon>
        <taxon>Prochlorococcaceae</taxon>
        <taxon>Prochlorococcus</taxon>
    </lineage>
</organism>
<dbReference type="AlphaFoldDB" id="A0A0A2A6C1"/>
<protein>
    <submittedName>
        <fullName evidence="2">Fimbrial protein pilin</fullName>
    </submittedName>
</protein>
<dbReference type="Proteomes" id="UP000030445">
    <property type="component" value="Unassembled WGS sequence"/>
</dbReference>
<feature type="transmembrane region" description="Helical" evidence="1">
    <location>
        <begin position="7"/>
        <end position="28"/>
    </location>
</feature>
<keyword evidence="1" id="KW-1133">Transmembrane helix</keyword>